<name>A0ABT5HR23_9CAUL</name>
<gene>
    <name evidence="2" type="ORF">PQU92_04380</name>
</gene>
<dbReference type="Proteomes" id="UP001214854">
    <property type="component" value="Unassembled WGS sequence"/>
</dbReference>
<reference evidence="2 3" key="1">
    <citation type="submission" date="2023-01" db="EMBL/GenBank/DDBJ databases">
        <title>Novel species of the genus Asticcacaulis isolated from rivers.</title>
        <authorList>
            <person name="Lu H."/>
        </authorList>
    </citation>
    <scope>NUCLEOTIDE SEQUENCE [LARGE SCALE GENOMIC DNA]</scope>
    <source>
        <strain evidence="2 3">BYS171W</strain>
    </source>
</reference>
<keyword evidence="1" id="KW-0732">Signal</keyword>
<dbReference type="EMBL" id="JAQQKX010000002">
    <property type="protein sequence ID" value="MDC7682499.1"/>
    <property type="molecule type" value="Genomic_DNA"/>
</dbReference>
<evidence type="ECO:0000313" key="2">
    <source>
        <dbReference type="EMBL" id="MDC7682499.1"/>
    </source>
</evidence>
<organism evidence="2 3">
    <name type="scientific">Asticcacaulis aquaticus</name>
    <dbReference type="NCBI Taxonomy" id="2984212"/>
    <lineage>
        <taxon>Bacteria</taxon>
        <taxon>Pseudomonadati</taxon>
        <taxon>Pseudomonadota</taxon>
        <taxon>Alphaproteobacteria</taxon>
        <taxon>Caulobacterales</taxon>
        <taxon>Caulobacteraceae</taxon>
        <taxon>Asticcacaulis</taxon>
    </lineage>
</organism>
<evidence type="ECO:0000256" key="1">
    <source>
        <dbReference type="SAM" id="SignalP"/>
    </source>
</evidence>
<proteinExistence type="predicted"/>
<protein>
    <submittedName>
        <fullName evidence="2">Uncharacterized protein</fullName>
    </submittedName>
</protein>
<feature type="signal peptide" evidence="1">
    <location>
        <begin position="1"/>
        <end position="20"/>
    </location>
</feature>
<keyword evidence="3" id="KW-1185">Reference proteome</keyword>
<comment type="caution">
    <text evidence="2">The sequence shown here is derived from an EMBL/GenBank/DDBJ whole genome shotgun (WGS) entry which is preliminary data.</text>
</comment>
<feature type="chain" id="PRO_5045486035" evidence="1">
    <location>
        <begin position="21"/>
        <end position="137"/>
    </location>
</feature>
<sequence length="137" mass="14858">MQKVLCIAAGLALMTTTAHAGSFRVYDLNADQNCECDCFTGLHRLDARTDADGHKPLLYYTTGNYAEIRIDGVPVALKSRAGTQAMLSDDGQTRVTTRLKETDVDGDGLTVVHLSGTLTVTHRGMRKTVHVKGFDVC</sequence>
<dbReference type="RefSeq" id="WP_272746985.1">
    <property type="nucleotide sequence ID" value="NZ_JAQQKX010000002.1"/>
</dbReference>
<evidence type="ECO:0000313" key="3">
    <source>
        <dbReference type="Proteomes" id="UP001214854"/>
    </source>
</evidence>
<accession>A0ABT5HR23</accession>